<dbReference type="SUPFAM" id="SSF143744">
    <property type="entry name" value="GlcG-like"/>
    <property type="match status" value="1"/>
</dbReference>
<dbReference type="Pfam" id="PF03928">
    <property type="entry name" value="HbpS-like"/>
    <property type="match status" value="1"/>
</dbReference>
<dbReference type="PANTHER" id="PTHR34309">
    <property type="entry name" value="SLR1406 PROTEIN"/>
    <property type="match status" value="1"/>
</dbReference>
<accession>A0ABT3HFE1</accession>
<protein>
    <submittedName>
        <fullName evidence="1">Uncharacterized protein GlcG (DUF336 family)</fullName>
    </submittedName>
</protein>
<dbReference type="Gene3D" id="3.30.450.150">
    <property type="entry name" value="Haem-degrading domain"/>
    <property type="match status" value="1"/>
</dbReference>
<sequence>MKVVEPSTCLTFEAGLAAVEAAVRTGLAMERPINAAVVDTGGHLLAFLRAPGAPLHSISIAEDKAFTSASFGLATSKWGAVVAGDDMLRDGLMVRDRLVMFAGGLPISVDGRIVGGIGVSGASAEEDEICAMAGLKAIGLAPEK</sequence>
<dbReference type="InterPro" id="IPR052517">
    <property type="entry name" value="GlcG_carb_metab_protein"/>
</dbReference>
<dbReference type="Proteomes" id="UP001209755">
    <property type="component" value="Unassembled WGS sequence"/>
</dbReference>
<dbReference type="EMBL" id="JAOQNS010000010">
    <property type="protein sequence ID" value="MCW2309118.1"/>
    <property type="molecule type" value="Genomic_DNA"/>
</dbReference>
<name>A0ABT3HFE1_9HYPH</name>
<proteinExistence type="predicted"/>
<organism evidence="1 2">
    <name type="scientific">Rhodobium gokarnense</name>
    <dbReference type="NCBI Taxonomy" id="364296"/>
    <lineage>
        <taxon>Bacteria</taxon>
        <taxon>Pseudomonadati</taxon>
        <taxon>Pseudomonadota</taxon>
        <taxon>Alphaproteobacteria</taxon>
        <taxon>Hyphomicrobiales</taxon>
        <taxon>Rhodobiaceae</taxon>
        <taxon>Rhodobium</taxon>
    </lineage>
</organism>
<dbReference type="InterPro" id="IPR038084">
    <property type="entry name" value="PduO/GlcC-like_sf"/>
</dbReference>
<keyword evidence="2" id="KW-1185">Reference proteome</keyword>
<reference evidence="2" key="1">
    <citation type="submission" date="2023-07" db="EMBL/GenBank/DDBJ databases">
        <title>Genome sequencing of Purple Non-Sulfur Bacteria from various extreme environments.</title>
        <authorList>
            <person name="Mayer M."/>
        </authorList>
    </citation>
    <scope>NUCLEOTIDE SEQUENCE [LARGE SCALE GENOMIC DNA]</scope>
    <source>
        <strain evidence="2">DSM 17935</strain>
    </source>
</reference>
<evidence type="ECO:0000313" key="2">
    <source>
        <dbReference type="Proteomes" id="UP001209755"/>
    </source>
</evidence>
<comment type="caution">
    <text evidence="1">The sequence shown here is derived from an EMBL/GenBank/DDBJ whole genome shotgun (WGS) entry which is preliminary data.</text>
</comment>
<dbReference type="RefSeq" id="WP_264602704.1">
    <property type="nucleotide sequence ID" value="NZ_JAOQNS010000010.1"/>
</dbReference>
<dbReference type="PANTHER" id="PTHR34309:SF1">
    <property type="entry name" value="PROTEIN GLCG"/>
    <property type="match status" value="1"/>
</dbReference>
<gene>
    <name evidence="1" type="ORF">M2319_003469</name>
</gene>
<evidence type="ECO:0000313" key="1">
    <source>
        <dbReference type="EMBL" id="MCW2309118.1"/>
    </source>
</evidence>
<dbReference type="InterPro" id="IPR005624">
    <property type="entry name" value="PduO/GlcC-like"/>
</dbReference>